<dbReference type="EC" id="2.4.1.135" evidence="3 13"/>
<organism evidence="14 15">
    <name type="scientific">Amblyomma americanum</name>
    <name type="common">Lone star tick</name>
    <dbReference type="NCBI Taxonomy" id="6943"/>
    <lineage>
        <taxon>Eukaryota</taxon>
        <taxon>Metazoa</taxon>
        <taxon>Ecdysozoa</taxon>
        <taxon>Arthropoda</taxon>
        <taxon>Chelicerata</taxon>
        <taxon>Arachnida</taxon>
        <taxon>Acari</taxon>
        <taxon>Parasitiformes</taxon>
        <taxon>Ixodida</taxon>
        <taxon>Ixodoidea</taxon>
        <taxon>Ixodidae</taxon>
        <taxon>Amblyomminae</taxon>
        <taxon>Amblyomma</taxon>
    </lineage>
</organism>
<keyword evidence="13" id="KW-0479">Metal-binding</keyword>
<evidence type="ECO:0000256" key="5">
    <source>
        <dbReference type="ARBA" id="ARBA00022692"/>
    </source>
</evidence>
<dbReference type="Gene3D" id="3.90.550.10">
    <property type="entry name" value="Spore Coat Polysaccharide Biosynthesis Protein SpsA, Chain A"/>
    <property type="match status" value="1"/>
</dbReference>
<keyword evidence="13" id="KW-0464">Manganese</keyword>
<dbReference type="GO" id="GO:0015018">
    <property type="term" value="F:galactosylgalactosylxylosylprotein 3-beta-glucuronosyltransferase activity"/>
    <property type="evidence" value="ECO:0007669"/>
    <property type="project" value="UniProtKB-UniRule"/>
</dbReference>
<evidence type="ECO:0000256" key="8">
    <source>
        <dbReference type="ARBA" id="ARBA00023136"/>
    </source>
</evidence>
<dbReference type="Pfam" id="PF03360">
    <property type="entry name" value="Glyco_transf_43"/>
    <property type="match status" value="1"/>
</dbReference>
<keyword evidence="15" id="KW-1185">Reference proteome</keyword>
<comment type="subcellular location">
    <subcellularLocation>
        <location evidence="13">Golgi apparatus membrane</location>
        <topology evidence="13">Single-pass type II membrane protein</topology>
    </subcellularLocation>
    <subcellularLocation>
        <location evidence="1">Membrane</location>
        <topology evidence="1">Single-pass type II membrane protein</topology>
    </subcellularLocation>
</comment>
<dbReference type="Proteomes" id="UP001321473">
    <property type="component" value="Unassembled WGS sequence"/>
</dbReference>
<dbReference type="InterPro" id="IPR005027">
    <property type="entry name" value="Glyco_trans_43"/>
</dbReference>
<keyword evidence="5" id="KW-0812">Transmembrane</keyword>
<dbReference type="GO" id="GO:0000139">
    <property type="term" value="C:Golgi membrane"/>
    <property type="evidence" value="ECO:0007669"/>
    <property type="project" value="UniProtKB-SubCell"/>
</dbReference>
<feature type="active site" description="Proton donor/acceptor" evidence="11">
    <location>
        <position position="82"/>
    </location>
</feature>
<evidence type="ECO:0000256" key="3">
    <source>
        <dbReference type="ARBA" id="ARBA00012641"/>
    </source>
</evidence>
<comment type="similarity">
    <text evidence="2 13">Belongs to the glycosyltransferase 43 family.</text>
</comment>
<keyword evidence="7" id="KW-1133">Transmembrane helix</keyword>
<evidence type="ECO:0000256" key="9">
    <source>
        <dbReference type="ARBA" id="ARBA00023180"/>
    </source>
</evidence>
<keyword evidence="8" id="KW-0472">Membrane</keyword>
<evidence type="ECO:0000256" key="2">
    <source>
        <dbReference type="ARBA" id="ARBA00007706"/>
    </source>
</evidence>
<dbReference type="SUPFAM" id="SSF53448">
    <property type="entry name" value="Nucleotide-diphospho-sugar transferases"/>
    <property type="match status" value="1"/>
</dbReference>
<evidence type="ECO:0000313" key="15">
    <source>
        <dbReference type="Proteomes" id="UP001321473"/>
    </source>
</evidence>
<reference evidence="14 15" key="1">
    <citation type="journal article" date="2023" name="Arcadia Sci">
        <title>De novo assembly of a long-read Amblyomma americanum tick genome.</title>
        <authorList>
            <person name="Chou S."/>
            <person name="Poskanzer K.E."/>
            <person name="Rollins M."/>
            <person name="Thuy-Boun P.S."/>
        </authorList>
    </citation>
    <scope>NUCLEOTIDE SEQUENCE [LARGE SCALE GENOMIC DNA]</scope>
    <source>
        <strain evidence="14">F_SG_1</strain>
        <tissue evidence="14">Salivary glands</tissue>
    </source>
</reference>
<evidence type="ECO:0000256" key="10">
    <source>
        <dbReference type="ARBA" id="ARBA00047979"/>
    </source>
</evidence>
<dbReference type="GO" id="GO:0005975">
    <property type="term" value="P:carbohydrate metabolic process"/>
    <property type="evidence" value="ECO:0007669"/>
    <property type="project" value="TreeGrafter"/>
</dbReference>
<evidence type="ECO:0000256" key="11">
    <source>
        <dbReference type="PIRSR" id="PIRSR605027-1"/>
    </source>
</evidence>
<evidence type="ECO:0000256" key="13">
    <source>
        <dbReference type="RuleBase" id="RU363127"/>
    </source>
</evidence>
<feature type="glycosylation site" description="N-linked (GlcNAc...) asparagine" evidence="12">
    <location>
        <position position="102"/>
    </location>
</feature>
<comment type="cofactor">
    <cofactor evidence="13">
        <name>Mn(2+)</name>
        <dbReference type="ChEBI" id="CHEBI:29035"/>
    </cofactor>
</comment>
<protein>
    <recommendedName>
        <fullName evidence="3 13">Galactosylgalactosylxylosylprotein 3-beta-glucuronosyltransferase</fullName>
        <ecNumber evidence="3 13">2.4.1.135</ecNumber>
    </recommendedName>
</protein>
<dbReference type="EMBL" id="JARKHS020009833">
    <property type="protein sequence ID" value="KAK8779420.1"/>
    <property type="molecule type" value="Genomic_DNA"/>
</dbReference>
<evidence type="ECO:0000256" key="1">
    <source>
        <dbReference type="ARBA" id="ARBA00004606"/>
    </source>
</evidence>
<keyword evidence="13" id="KW-0333">Golgi apparatus</keyword>
<dbReference type="AlphaFoldDB" id="A0AAQ4EXG5"/>
<dbReference type="GO" id="GO:0050650">
    <property type="term" value="P:chondroitin sulfate proteoglycan biosynthetic process"/>
    <property type="evidence" value="ECO:0007669"/>
    <property type="project" value="TreeGrafter"/>
</dbReference>
<keyword evidence="4 13" id="KW-0808">Transferase</keyword>
<dbReference type="PANTHER" id="PTHR10896">
    <property type="entry name" value="GALACTOSYLGALACTOSYLXYLOSYLPROTEIN 3-BETA-GLUCURONOSYLTRANSFERASE BETA-1,3-GLUCURONYLTRANSFERASE"/>
    <property type="match status" value="1"/>
</dbReference>
<proteinExistence type="inferred from homology"/>
<accession>A0AAQ4EXG5</accession>
<evidence type="ECO:0000256" key="6">
    <source>
        <dbReference type="ARBA" id="ARBA00022968"/>
    </source>
</evidence>
<gene>
    <name evidence="14" type="ORF">V5799_019240</name>
</gene>
<dbReference type="PANTHER" id="PTHR10896:SF50">
    <property type="entry name" value="GALACTOSYLGALACTOSYLXYLOSYLPROTEIN 3-BETA-GLUCURONOSYLTRANSFERASE P"/>
    <property type="match status" value="1"/>
</dbReference>
<evidence type="ECO:0000256" key="12">
    <source>
        <dbReference type="PIRSR" id="PIRSR605027-6"/>
    </source>
</evidence>
<evidence type="ECO:0000256" key="4">
    <source>
        <dbReference type="ARBA" id="ARBA00022679"/>
    </source>
</evidence>
<name>A0AAQ4EXG5_AMBAM</name>
<keyword evidence="9 12" id="KW-0325">Glycoprotein</keyword>
<dbReference type="GO" id="GO:0046872">
    <property type="term" value="F:metal ion binding"/>
    <property type="evidence" value="ECO:0007669"/>
    <property type="project" value="UniProtKB-KW"/>
</dbReference>
<comment type="catalytic activity">
    <reaction evidence="10 13">
        <text>3-O-(beta-D-galactosyl-(1-&gt;3)-beta-D-galactosyl-(1-&gt;4)-beta-D-xylosyl)-L-seryl-[protein] + UDP-alpha-D-glucuronate = 3-O-(beta-D-GlcA-(1-&gt;3)-beta-D-Gal-(1-&gt;3)-beta-D-Gal-(1-&gt;4)-beta-D-Xyl)-L-seryl-[protein] + UDP + H(+)</text>
        <dbReference type="Rhea" id="RHEA:24168"/>
        <dbReference type="Rhea" id="RHEA-COMP:12571"/>
        <dbReference type="Rhea" id="RHEA-COMP:12573"/>
        <dbReference type="ChEBI" id="CHEBI:15378"/>
        <dbReference type="ChEBI" id="CHEBI:58052"/>
        <dbReference type="ChEBI" id="CHEBI:58223"/>
        <dbReference type="ChEBI" id="CHEBI:132090"/>
        <dbReference type="ChEBI" id="CHEBI:132093"/>
        <dbReference type="EC" id="2.4.1.135"/>
    </reaction>
</comment>
<comment type="caution">
    <text evidence="14">The sequence shown here is derived from an EMBL/GenBank/DDBJ whole genome shotgun (WGS) entry which is preliminary data.</text>
</comment>
<evidence type="ECO:0000313" key="14">
    <source>
        <dbReference type="EMBL" id="KAK8779420.1"/>
    </source>
</evidence>
<keyword evidence="6 13" id="KW-0735">Signal-anchor</keyword>
<evidence type="ECO:0000256" key="7">
    <source>
        <dbReference type="ARBA" id="ARBA00022989"/>
    </source>
</evidence>
<comment type="pathway">
    <text evidence="13">Protein modification; protein glycosylation.</text>
</comment>
<dbReference type="InterPro" id="IPR029044">
    <property type="entry name" value="Nucleotide-diphossugar_trans"/>
</dbReference>
<sequence>MKRFLLQMARVQAVGVFPVGLISAFGISSPAVSPEGRVVGFHDAYLPTRRRFPVDMAGFAVNLQLVLAADDLRMPHKQGMLESDFLTSLGVDRDELEPLASNCTEVLVWHTKTVNGIFPSMKSIRDKKELVNTNIPKLYKSALGV</sequence>